<dbReference type="AlphaFoldDB" id="A0AAW2CVM3"/>
<gene>
    <name evidence="3" type="ORF">SO802_016139</name>
</gene>
<evidence type="ECO:0000259" key="2">
    <source>
        <dbReference type="Pfam" id="PF14392"/>
    </source>
</evidence>
<keyword evidence="4" id="KW-1185">Reference proteome</keyword>
<dbReference type="Proteomes" id="UP001459277">
    <property type="component" value="Unassembled WGS sequence"/>
</dbReference>
<feature type="domain" description="Zinc knuckle CX2CX4HX4C" evidence="2">
    <location>
        <begin position="168"/>
        <end position="214"/>
    </location>
</feature>
<feature type="domain" description="DUF4283" evidence="1">
    <location>
        <begin position="28"/>
        <end position="104"/>
    </location>
</feature>
<evidence type="ECO:0008006" key="5">
    <source>
        <dbReference type="Google" id="ProtNLM"/>
    </source>
</evidence>
<protein>
    <recommendedName>
        <fullName evidence="5">DUF4283 domain-containing protein</fullName>
    </recommendedName>
</protein>
<dbReference type="Pfam" id="PF14111">
    <property type="entry name" value="DUF4283"/>
    <property type="match status" value="1"/>
</dbReference>
<organism evidence="3 4">
    <name type="scientific">Lithocarpus litseifolius</name>
    <dbReference type="NCBI Taxonomy" id="425828"/>
    <lineage>
        <taxon>Eukaryota</taxon>
        <taxon>Viridiplantae</taxon>
        <taxon>Streptophyta</taxon>
        <taxon>Embryophyta</taxon>
        <taxon>Tracheophyta</taxon>
        <taxon>Spermatophyta</taxon>
        <taxon>Magnoliopsida</taxon>
        <taxon>eudicotyledons</taxon>
        <taxon>Gunneridae</taxon>
        <taxon>Pentapetalae</taxon>
        <taxon>rosids</taxon>
        <taxon>fabids</taxon>
        <taxon>Fagales</taxon>
        <taxon>Fagaceae</taxon>
        <taxon>Lithocarpus</taxon>
    </lineage>
</organism>
<comment type="caution">
    <text evidence="3">The sequence shown here is derived from an EMBL/GenBank/DDBJ whole genome shotgun (WGS) entry which is preliminary data.</text>
</comment>
<dbReference type="InterPro" id="IPR040256">
    <property type="entry name" value="At4g02000-like"/>
</dbReference>
<dbReference type="InterPro" id="IPR025558">
    <property type="entry name" value="DUF4283"/>
</dbReference>
<name>A0AAW2CVM3_9ROSI</name>
<sequence>MDDLTISWKKLSLSDMEGKKLALAKNKKRVEFVLAAKFLTKRNISIDAVAKTFRPLWRTSSDFCIRDAGDNHLLFTFELESDLEKVLMGELWSFDRHLVLLKRYVGILPMEKVDFSQSFFWVQIHNLPLSCLTPKVALEIGESLGTVNKSVGISDMVGGNFMRIRVLIDITKPLCRGKIISLGSNDDRFISFKYERLPNICYWCGMVSHDDKDYTLWLSTLVNPSRKSVIDVKGFEKKDTQNRVSGFQDASFSSVHEGILSLPPIPETIEEAECRTGVASKTVMDFSPVGVVRQGERLQNFEERLQVVIPDLKENTNKAESLGSNGKKDSSGVQVSTDIGIEFDHQSVTSSPNLSILSAEGDKDCQTHLNTSVDVMEQSGHQMNVNLLWVSEADFKPGWADGVMVHGGKNKHKGIEQMVLPNTQVKLERVKKGGVKKGRWTRLSSRVGVDKLQTNSLTSLGTKRYFSGTYKAMVEDTVSEKKLKLENESNEHSDILASQLGSAEAVDQLRRVQ</sequence>
<evidence type="ECO:0000313" key="3">
    <source>
        <dbReference type="EMBL" id="KAL0002358.1"/>
    </source>
</evidence>
<dbReference type="PANTHER" id="PTHR31286:SF167">
    <property type="entry name" value="OS09G0268800 PROTEIN"/>
    <property type="match status" value="1"/>
</dbReference>
<accession>A0AAW2CVM3</accession>
<evidence type="ECO:0000259" key="1">
    <source>
        <dbReference type="Pfam" id="PF14111"/>
    </source>
</evidence>
<proteinExistence type="predicted"/>
<reference evidence="3 4" key="1">
    <citation type="submission" date="2024-01" db="EMBL/GenBank/DDBJ databases">
        <title>A telomere-to-telomere, gap-free genome of sweet tea (Lithocarpus litseifolius).</title>
        <authorList>
            <person name="Zhou J."/>
        </authorList>
    </citation>
    <scope>NUCLEOTIDE SEQUENCE [LARGE SCALE GENOMIC DNA]</scope>
    <source>
        <strain evidence="3">Zhou-2022a</strain>
        <tissue evidence="3">Leaf</tissue>
    </source>
</reference>
<dbReference type="InterPro" id="IPR025836">
    <property type="entry name" value="Zn_knuckle_CX2CX4HX4C"/>
</dbReference>
<dbReference type="Pfam" id="PF14392">
    <property type="entry name" value="zf-CCHC_4"/>
    <property type="match status" value="1"/>
</dbReference>
<evidence type="ECO:0000313" key="4">
    <source>
        <dbReference type="Proteomes" id="UP001459277"/>
    </source>
</evidence>
<dbReference type="EMBL" id="JAZDWU010000005">
    <property type="protein sequence ID" value="KAL0002358.1"/>
    <property type="molecule type" value="Genomic_DNA"/>
</dbReference>
<dbReference type="PANTHER" id="PTHR31286">
    <property type="entry name" value="GLYCINE-RICH CELL WALL STRUCTURAL PROTEIN 1.8-LIKE"/>
    <property type="match status" value="1"/>
</dbReference>